<sequence length="91" mass="10388">MADIVLIEKYGIVTEEGWYIIMEQTGNESIDVMAVESPDHADLFDTYEEAQERARDILKNNGEWDYWVVQNPVGVVKIEKTVKVGTVKGLR</sequence>
<protein>
    <submittedName>
        <fullName evidence="1">Uncharacterized protein</fullName>
    </submittedName>
</protein>
<name>A0AAE8YU75_9CAUD</name>
<reference evidence="1" key="1">
    <citation type="submission" date="2021-10" db="EMBL/GenBank/DDBJ databases">
        <authorList>
            <person name="Lavering E.D."/>
            <person name="James R."/>
            <person name="Fairholm J.D."/>
            <person name="Ogilvie B.H."/>
            <person name="Thurgood T.L."/>
            <person name="Robison R.A."/>
            <person name="Grose J.H."/>
        </authorList>
    </citation>
    <scope>NUCLEOTIDE SEQUENCE</scope>
</reference>
<evidence type="ECO:0000313" key="1">
    <source>
        <dbReference type="EMBL" id="UGO50677.1"/>
    </source>
</evidence>
<accession>A0AAE8YU75</accession>
<dbReference type="Proteomes" id="UP000827460">
    <property type="component" value="Segment"/>
</dbReference>
<gene>
    <name evidence="1" type="ORF">SOPHRITA_86</name>
</gene>
<proteinExistence type="predicted"/>
<evidence type="ECO:0000313" key="2">
    <source>
        <dbReference type="Proteomes" id="UP000827460"/>
    </source>
</evidence>
<keyword evidence="2" id="KW-1185">Reference proteome</keyword>
<organism evidence="1 2">
    <name type="scientific">Bacillus phage vB_BanS_Sophrita</name>
    <dbReference type="NCBI Taxonomy" id="2894790"/>
    <lineage>
        <taxon>Viruses</taxon>
        <taxon>Duplodnaviria</taxon>
        <taxon>Heunggongvirae</taxon>
        <taxon>Uroviricota</taxon>
        <taxon>Caudoviricetes</taxon>
        <taxon>Joanripponvirinae</taxon>
        <taxon>Sophritavirus</taxon>
        <taxon>Sophritavirus sophrita</taxon>
    </lineage>
</organism>
<dbReference type="EMBL" id="OK499991">
    <property type="protein sequence ID" value="UGO50677.1"/>
    <property type="molecule type" value="Genomic_DNA"/>
</dbReference>